<dbReference type="Pfam" id="PF04205">
    <property type="entry name" value="FMN_bind"/>
    <property type="match status" value="1"/>
</dbReference>
<reference evidence="3 4" key="1">
    <citation type="submission" date="2016-10" db="EMBL/GenBank/DDBJ databases">
        <authorList>
            <person name="de Groot N.N."/>
        </authorList>
    </citation>
    <scope>NUCLEOTIDE SEQUENCE [LARGE SCALE GENOMIC DNA]</scope>
    <source>
        <strain evidence="3 4">DSM 18346</strain>
    </source>
</reference>
<dbReference type="SMART" id="SM00900">
    <property type="entry name" value="FMN_bind"/>
    <property type="match status" value="1"/>
</dbReference>
<keyword evidence="1" id="KW-0732">Signal</keyword>
<dbReference type="Proteomes" id="UP000198718">
    <property type="component" value="Unassembled WGS sequence"/>
</dbReference>
<dbReference type="Gene3D" id="3.90.1010.20">
    <property type="match status" value="1"/>
</dbReference>
<proteinExistence type="predicted"/>
<name>A0A1G8YS56_9FIRM</name>
<organism evidence="3 4">
    <name type="scientific">Natronincola ferrireducens</name>
    <dbReference type="NCBI Taxonomy" id="393762"/>
    <lineage>
        <taxon>Bacteria</taxon>
        <taxon>Bacillati</taxon>
        <taxon>Bacillota</taxon>
        <taxon>Clostridia</taxon>
        <taxon>Peptostreptococcales</taxon>
        <taxon>Natronincolaceae</taxon>
        <taxon>Natronincola</taxon>
    </lineage>
</organism>
<accession>A0A1G8YS56</accession>
<keyword evidence="4" id="KW-1185">Reference proteome</keyword>
<dbReference type="PROSITE" id="PS51257">
    <property type="entry name" value="PROKAR_LIPOPROTEIN"/>
    <property type="match status" value="1"/>
</dbReference>
<dbReference type="STRING" id="393762.SAMN05660472_00611"/>
<protein>
    <submittedName>
        <fullName evidence="3">Uncharacterized protein, contains FMN-binding domain</fullName>
    </submittedName>
</protein>
<dbReference type="OrthoDB" id="9806398at2"/>
<dbReference type="RefSeq" id="WP_090550103.1">
    <property type="nucleotide sequence ID" value="NZ_FNFP01000001.1"/>
</dbReference>
<gene>
    <name evidence="3" type="ORF">SAMN05660472_00611</name>
</gene>
<evidence type="ECO:0000313" key="3">
    <source>
        <dbReference type="EMBL" id="SDK04850.1"/>
    </source>
</evidence>
<evidence type="ECO:0000256" key="1">
    <source>
        <dbReference type="SAM" id="SignalP"/>
    </source>
</evidence>
<feature type="chain" id="PRO_5011730145" evidence="1">
    <location>
        <begin position="27"/>
        <end position="122"/>
    </location>
</feature>
<dbReference type="InterPro" id="IPR007329">
    <property type="entry name" value="FMN-bd"/>
</dbReference>
<feature type="domain" description="FMN-binding" evidence="2">
    <location>
        <begin position="45"/>
        <end position="120"/>
    </location>
</feature>
<dbReference type="GO" id="GO:0010181">
    <property type="term" value="F:FMN binding"/>
    <property type="evidence" value="ECO:0007669"/>
    <property type="project" value="InterPro"/>
</dbReference>
<dbReference type="EMBL" id="FNFP01000001">
    <property type="protein sequence ID" value="SDK04850.1"/>
    <property type="molecule type" value="Genomic_DNA"/>
</dbReference>
<dbReference type="AlphaFoldDB" id="A0A1G8YS56"/>
<evidence type="ECO:0000313" key="4">
    <source>
        <dbReference type="Proteomes" id="UP000198718"/>
    </source>
</evidence>
<sequence length="122" mass="12734">MKIVKKGLIALLVLSMLLLVACNSQSTGTAESSYKDGTYTGAGTGFGGEMEVEVVIENGSITGLNIISHGETPGISDPAFTGIEEQLLENQDTEEIDAISNATRTSEGLIEAIQDALSKAEN</sequence>
<dbReference type="GO" id="GO:0016020">
    <property type="term" value="C:membrane"/>
    <property type="evidence" value="ECO:0007669"/>
    <property type="project" value="InterPro"/>
</dbReference>
<evidence type="ECO:0000259" key="2">
    <source>
        <dbReference type="SMART" id="SM00900"/>
    </source>
</evidence>
<feature type="signal peptide" evidence="1">
    <location>
        <begin position="1"/>
        <end position="26"/>
    </location>
</feature>